<dbReference type="Pfam" id="PF04773">
    <property type="entry name" value="FecR"/>
    <property type="match status" value="1"/>
</dbReference>
<dbReference type="PANTHER" id="PTHR30273">
    <property type="entry name" value="PERIPLASMIC SIGNAL SENSOR AND SIGMA FACTOR ACTIVATOR FECR-RELATED"/>
    <property type="match status" value="1"/>
</dbReference>
<feature type="domain" description="FecR protein" evidence="2">
    <location>
        <begin position="150"/>
        <end position="242"/>
    </location>
</feature>
<evidence type="ECO:0000259" key="2">
    <source>
        <dbReference type="Pfam" id="PF04773"/>
    </source>
</evidence>
<protein>
    <recommendedName>
        <fullName evidence="2">FecR protein domain-containing protein</fullName>
    </recommendedName>
</protein>
<accession>A0A848GQF6</accession>
<organism evidence="3 4">
    <name type="scientific">Chitinophaga fulva</name>
    <dbReference type="NCBI Taxonomy" id="2728842"/>
    <lineage>
        <taxon>Bacteria</taxon>
        <taxon>Pseudomonadati</taxon>
        <taxon>Bacteroidota</taxon>
        <taxon>Chitinophagia</taxon>
        <taxon>Chitinophagales</taxon>
        <taxon>Chitinophagaceae</taxon>
        <taxon>Chitinophaga</taxon>
    </lineage>
</organism>
<dbReference type="Gene3D" id="2.60.120.1440">
    <property type="match status" value="1"/>
</dbReference>
<evidence type="ECO:0000256" key="1">
    <source>
        <dbReference type="SAM" id="Phobius"/>
    </source>
</evidence>
<keyword evidence="4" id="KW-1185">Reference proteome</keyword>
<dbReference type="Proteomes" id="UP000583266">
    <property type="component" value="Unassembled WGS sequence"/>
</dbReference>
<dbReference type="InterPro" id="IPR012373">
    <property type="entry name" value="Ferrdict_sens_TM"/>
</dbReference>
<dbReference type="PANTHER" id="PTHR30273:SF2">
    <property type="entry name" value="PROTEIN FECR"/>
    <property type="match status" value="1"/>
</dbReference>
<name>A0A848GQF6_9BACT</name>
<evidence type="ECO:0000313" key="4">
    <source>
        <dbReference type="Proteomes" id="UP000583266"/>
    </source>
</evidence>
<reference evidence="3 4" key="1">
    <citation type="submission" date="2020-04" db="EMBL/GenBank/DDBJ databases">
        <title>Chitinophaga sp. G-6-1-13 sp. nov., isolated from soil.</title>
        <authorList>
            <person name="Dahal R.H."/>
            <person name="Chaudhary D.K."/>
        </authorList>
    </citation>
    <scope>NUCLEOTIDE SEQUENCE [LARGE SCALE GENOMIC DNA]</scope>
    <source>
        <strain evidence="3 4">G-6-1-13</strain>
    </source>
</reference>
<comment type="caution">
    <text evidence="3">The sequence shown here is derived from an EMBL/GenBank/DDBJ whole genome shotgun (WGS) entry which is preliminary data.</text>
</comment>
<gene>
    <name evidence="3" type="ORF">HHL17_17555</name>
</gene>
<proteinExistence type="predicted"/>
<dbReference type="PIRSF" id="PIRSF018266">
    <property type="entry name" value="FecR"/>
    <property type="match status" value="1"/>
</dbReference>
<dbReference type="EMBL" id="JABBGC010000002">
    <property type="protein sequence ID" value="NML39013.1"/>
    <property type="molecule type" value="Genomic_DNA"/>
</dbReference>
<keyword evidence="1" id="KW-0812">Transmembrane</keyword>
<keyword evidence="1" id="KW-1133">Transmembrane helix</keyword>
<dbReference type="GO" id="GO:0016989">
    <property type="term" value="F:sigma factor antagonist activity"/>
    <property type="evidence" value="ECO:0007669"/>
    <property type="project" value="TreeGrafter"/>
</dbReference>
<sequence length="350" mass="38453">MTEKKAGIISAADEALLDAYLEEVPEAREMWKTIESGKQLHDHAPWRNTYSITDASVRPPLFKWGIAVCIFVVVFAAYWYTYHQNGVYVAANTESIPASPVAMLTLADGTVHQLPATPATLSIQQQPLAVQACTLSLLAAVNLPSGINTLTVPDRSHYKITLADGTEIWLNAGTKLKFPFSFTQSVRETILNGEAYFRIAANANQPFVLQLPNSTIQVLGTSFHVNTKDPHHIRISLTEGSLRMTAGRRQVVLQPGQQVIYNDSAHSFDVQRFTEQEADAWRKKQFYFSSVTLAGLKTIASRHYGPHGVIDTSRAIHKIFIASPGGEPLPAGILLPGPAHPAEDSMKLLQ</sequence>
<dbReference type="AlphaFoldDB" id="A0A848GQF6"/>
<keyword evidence="1" id="KW-0472">Membrane</keyword>
<evidence type="ECO:0000313" key="3">
    <source>
        <dbReference type="EMBL" id="NML39013.1"/>
    </source>
</evidence>
<feature type="transmembrane region" description="Helical" evidence="1">
    <location>
        <begin position="61"/>
        <end position="80"/>
    </location>
</feature>
<dbReference type="RefSeq" id="WP_169226136.1">
    <property type="nucleotide sequence ID" value="NZ_JABBGC010000002.1"/>
</dbReference>
<dbReference type="InterPro" id="IPR006860">
    <property type="entry name" value="FecR"/>
</dbReference>